<evidence type="ECO:0000313" key="3">
    <source>
        <dbReference type="EMBL" id="MFC3957622.1"/>
    </source>
</evidence>
<dbReference type="InterPro" id="IPR006311">
    <property type="entry name" value="TAT_signal"/>
</dbReference>
<proteinExistence type="predicted"/>
<dbReference type="RefSeq" id="WP_256533848.1">
    <property type="nucleotide sequence ID" value="NZ_CP101824.1"/>
</dbReference>
<sequence length="582" mass="65786">MGRFSRRQLLQLGAGASIAGAVPSAALGRGPDDGSVQDHEGPELDKWVQPMPRLDIREPDGWLNGAPYHEVTQQQFTTSLHPDLPETTLWGYDGQFPGPIIAGRRGRPLAFEMDNSELPDEHLFTIDERIKGTTTENYPTHDGPVPSVRNSVHFHGLNVPSSDDGQADMWISPDGVTGPRRTTDVQVMPNEQPRLTTTYHDHTRGISRLNNYAGLVGPYYIRERNDAERQLPQGEYDVTLVLVDRSFNEDGSLYYPNEFVAMHGGEKALVNGAVWPYMEVEPRRYRFRLLNPSNGRTWGLRLRNDTEGESELPEMKQYSAGHGYLEDVVGIGPYGDVGTLLVSPFERAEFVVDFSDFAGQTFTVTNHALFPYPHGEHHNPSSEGSRTPNRDPGTESPAPDLDEVMQFRVTEESVSDPSTPTEEIDFPTTPRPDPEETVTEREVTMQMEMIDDGTMVHRLNGRATFDPIEFEPELDTTETWIIKNDSLMSHPLHLHLVRFWVEGKKDLGRPEYNDPRPAERSEKDTVMILPGKEYKLTVDFGDYPGIFPFHCHNLEHEDHEMMRPMEVVETEASLHEDESAEE</sequence>
<dbReference type="PANTHER" id="PTHR48267:SF1">
    <property type="entry name" value="BILIRUBIN OXIDASE"/>
    <property type="match status" value="1"/>
</dbReference>
<dbReference type="PANTHER" id="PTHR48267">
    <property type="entry name" value="CUPREDOXIN SUPERFAMILY PROTEIN"/>
    <property type="match status" value="1"/>
</dbReference>
<dbReference type="Pfam" id="PF07731">
    <property type="entry name" value="Cu-oxidase_2"/>
    <property type="match status" value="1"/>
</dbReference>
<feature type="domain" description="Plastocyanin-like" evidence="2">
    <location>
        <begin position="453"/>
        <end position="568"/>
    </location>
</feature>
<evidence type="ECO:0000256" key="1">
    <source>
        <dbReference type="SAM" id="MobiDB-lite"/>
    </source>
</evidence>
<comment type="caution">
    <text evidence="3">The sequence shown here is derived from an EMBL/GenBank/DDBJ whole genome shotgun (WGS) entry which is preliminary data.</text>
</comment>
<dbReference type="CDD" id="cd13844">
    <property type="entry name" value="CuRO_1_BOD_CotA_like"/>
    <property type="match status" value="1"/>
</dbReference>
<keyword evidence="4" id="KW-1185">Reference proteome</keyword>
<feature type="compositionally biased region" description="Basic and acidic residues" evidence="1">
    <location>
        <begin position="30"/>
        <end position="43"/>
    </location>
</feature>
<evidence type="ECO:0000259" key="2">
    <source>
        <dbReference type="Pfam" id="PF07731"/>
    </source>
</evidence>
<dbReference type="AlphaFoldDB" id="A0ABD5NKM1"/>
<dbReference type="PROSITE" id="PS51318">
    <property type="entry name" value="TAT"/>
    <property type="match status" value="1"/>
</dbReference>
<dbReference type="EMBL" id="JBHSAQ010000002">
    <property type="protein sequence ID" value="MFC3957622.1"/>
    <property type="molecule type" value="Genomic_DNA"/>
</dbReference>
<dbReference type="InterPro" id="IPR011706">
    <property type="entry name" value="Cu-oxidase_C"/>
</dbReference>
<dbReference type="SUPFAM" id="SSF49503">
    <property type="entry name" value="Cupredoxins"/>
    <property type="match status" value="3"/>
</dbReference>
<dbReference type="GeneID" id="73902991"/>
<feature type="region of interest" description="Disordered" evidence="1">
    <location>
        <begin position="373"/>
        <end position="440"/>
    </location>
</feature>
<reference evidence="3 4" key="1">
    <citation type="journal article" date="2019" name="Int. J. Syst. Evol. Microbiol.">
        <title>The Global Catalogue of Microorganisms (GCM) 10K type strain sequencing project: providing services to taxonomists for standard genome sequencing and annotation.</title>
        <authorList>
            <consortium name="The Broad Institute Genomics Platform"/>
            <consortium name="The Broad Institute Genome Sequencing Center for Infectious Disease"/>
            <person name="Wu L."/>
            <person name="Ma J."/>
        </authorList>
    </citation>
    <scope>NUCLEOTIDE SEQUENCE [LARGE SCALE GENOMIC DNA]</scope>
    <source>
        <strain evidence="3 4">IBRC-M 10256</strain>
    </source>
</reference>
<gene>
    <name evidence="3" type="ORF">ACFOUR_04440</name>
</gene>
<evidence type="ECO:0000313" key="4">
    <source>
        <dbReference type="Proteomes" id="UP001595846"/>
    </source>
</evidence>
<name>A0ABD5NKM1_9EURY</name>
<feature type="region of interest" description="Disordered" evidence="1">
    <location>
        <begin position="23"/>
        <end position="43"/>
    </location>
</feature>
<accession>A0ABD5NKM1</accession>
<protein>
    <submittedName>
        <fullName evidence="3">Multicopper oxidase family protein</fullName>
    </submittedName>
</protein>
<organism evidence="3 4">
    <name type="scientific">Halovivax cerinus</name>
    <dbReference type="NCBI Taxonomy" id="1487865"/>
    <lineage>
        <taxon>Archaea</taxon>
        <taxon>Methanobacteriati</taxon>
        <taxon>Methanobacteriota</taxon>
        <taxon>Stenosarchaea group</taxon>
        <taxon>Halobacteria</taxon>
        <taxon>Halobacteriales</taxon>
        <taxon>Natrialbaceae</taxon>
        <taxon>Halovivax</taxon>
    </lineage>
</organism>
<dbReference type="Proteomes" id="UP001595846">
    <property type="component" value="Unassembled WGS sequence"/>
</dbReference>
<dbReference type="Gene3D" id="2.60.40.420">
    <property type="entry name" value="Cupredoxins - blue copper proteins"/>
    <property type="match status" value="3"/>
</dbReference>
<dbReference type="InterPro" id="IPR045087">
    <property type="entry name" value="Cu-oxidase_fam"/>
</dbReference>
<dbReference type="InterPro" id="IPR008972">
    <property type="entry name" value="Cupredoxin"/>
</dbReference>